<dbReference type="SUPFAM" id="SSF55729">
    <property type="entry name" value="Acyl-CoA N-acyltransferases (Nat)"/>
    <property type="match status" value="1"/>
</dbReference>
<dbReference type="PANTHER" id="PTHR43420">
    <property type="entry name" value="ACETYLTRANSFERASE"/>
    <property type="match status" value="1"/>
</dbReference>
<evidence type="ECO:0000256" key="1">
    <source>
        <dbReference type="ARBA" id="ARBA00022679"/>
    </source>
</evidence>
<dbReference type="STRING" id="73044.GCA_000725795_01470"/>
<keyword evidence="1 4" id="KW-0808">Transferase</keyword>
<keyword evidence="5" id="KW-1185">Reference proteome</keyword>
<dbReference type="InterPro" id="IPR050680">
    <property type="entry name" value="YpeA/RimI_acetyltransf"/>
</dbReference>
<dbReference type="OrthoDB" id="9799092at2"/>
<evidence type="ECO:0000313" key="4">
    <source>
        <dbReference type="EMBL" id="QBJ91232.1"/>
    </source>
</evidence>
<dbReference type="KEGG" id="sseo:D0Z67_13600"/>
<dbReference type="EMBL" id="CP032229">
    <property type="protein sequence ID" value="QBJ91232.1"/>
    <property type="molecule type" value="Genomic_DNA"/>
</dbReference>
<gene>
    <name evidence="4" type="ORF">D0Z67_13600</name>
</gene>
<dbReference type="PANTHER" id="PTHR43420:SF44">
    <property type="entry name" value="ACETYLTRANSFERASE YPEA"/>
    <property type="match status" value="1"/>
</dbReference>
<proteinExistence type="predicted"/>
<dbReference type="InterPro" id="IPR000182">
    <property type="entry name" value="GNAT_dom"/>
</dbReference>
<dbReference type="Proteomes" id="UP000292547">
    <property type="component" value="Chromosome"/>
</dbReference>
<dbReference type="Gene3D" id="3.40.630.30">
    <property type="match status" value="1"/>
</dbReference>
<keyword evidence="2" id="KW-0012">Acyltransferase</keyword>
<evidence type="ECO:0000313" key="5">
    <source>
        <dbReference type="Proteomes" id="UP000292547"/>
    </source>
</evidence>
<protein>
    <submittedName>
        <fullName evidence="4">N-acetyltransferase</fullName>
    </submittedName>
</protein>
<name>A0A4P6TWR1_STRSO</name>
<sequence>MKRLRLDALRDPVAHLAFLETYETAAARPDSFWQERAAQGGGVRQFIAEAPDGEWAGSVTVLLEEAGSEDWAGYAVERRQGHVVGVFVRPGHRGNGLIQQLLDAGVAWAWEQDAERARLFVHADNPRAQGAYLRAGFKPTGLVVSFSKNEEERELEFALDR</sequence>
<dbReference type="GO" id="GO:0016747">
    <property type="term" value="F:acyltransferase activity, transferring groups other than amino-acyl groups"/>
    <property type="evidence" value="ECO:0007669"/>
    <property type="project" value="InterPro"/>
</dbReference>
<dbReference type="PROSITE" id="PS51186">
    <property type="entry name" value="GNAT"/>
    <property type="match status" value="1"/>
</dbReference>
<evidence type="ECO:0000256" key="2">
    <source>
        <dbReference type="ARBA" id="ARBA00023315"/>
    </source>
</evidence>
<evidence type="ECO:0000259" key="3">
    <source>
        <dbReference type="PROSITE" id="PS51186"/>
    </source>
</evidence>
<dbReference type="Pfam" id="PF00583">
    <property type="entry name" value="Acetyltransf_1"/>
    <property type="match status" value="1"/>
</dbReference>
<dbReference type="InterPro" id="IPR016181">
    <property type="entry name" value="Acyl_CoA_acyltransferase"/>
</dbReference>
<organism evidence="4 5">
    <name type="scientific">Streptomyces seoulensis</name>
    <dbReference type="NCBI Taxonomy" id="73044"/>
    <lineage>
        <taxon>Bacteria</taxon>
        <taxon>Bacillati</taxon>
        <taxon>Actinomycetota</taxon>
        <taxon>Actinomycetes</taxon>
        <taxon>Kitasatosporales</taxon>
        <taxon>Streptomycetaceae</taxon>
        <taxon>Streptomyces</taxon>
    </lineage>
</organism>
<accession>A0A4P6TWR1</accession>
<reference evidence="4 5" key="1">
    <citation type="submission" date="2018-08" db="EMBL/GenBank/DDBJ databases">
        <title>The complete genome sequence of Streptomyces seoulensis, a pioneer strain for nickel superoxide dismutase discovery.</title>
        <authorList>
            <person name="Shin J."/>
            <person name="Lee J.-S."/>
            <person name="Lee E.-J."/>
            <person name="Youn H.-D."/>
        </authorList>
    </citation>
    <scope>NUCLEOTIDE SEQUENCE [LARGE SCALE GENOMIC DNA]</scope>
    <source>
        <strain evidence="4 5">KCTC 9819</strain>
    </source>
</reference>
<feature type="domain" description="N-acetyltransferase" evidence="3">
    <location>
        <begin position="2"/>
        <end position="161"/>
    </location>
</feature>
<dbReference type="AlphaFoldDB" id="A0A4P6TWR1"/>
<dbReference type="CDD" id="cd04301">
    <property type="entry name" value="NAT_SF"/>
    <property type="match status" value="1"/>
</dbReference>